<dbReference type="Proteomes" id="UP000009891">
    <property type="component" value="Unassembled WGS sequence"/>
</dbReference>
<gene>
    <name evidence="2" type="ORF">HMPREF9282_00658</name>
</gene>
<organism evidence="2 3">
    <name type="scientific">Veillonella seminalis ACS-216-V-Col6b</name>
    <dbReference type="NCBI Taxonomy" id="883156"/>
    <lineage>
        <taxon>Bacteria</taxon>
        <taxon>Bacillati</taxon>
        <taxon>Bacillota</taxon>
        <taxon>Negativicutes</taxon>
        <taxon>Veillonellales</taxon>
        <taxon>Veillonellaceae</taxon>
        <taxon>Veillonella</taxon>
    </lineage>
</organism>
<evidence type="ECO:0000259" key="1">
    <source>
        <dbReference type="Pfam" id="PF12728"/>
    </source>
</evidence>
<reference evidence="2 3" key="1">
    <citation type="submission" date="2012-09" db="EMBL/GenBank/DDBJ databases">
        <title>The Genome Sequence of Veillonella ratti ACS-216-V-COL6B.</title>
        <authorList>
            <consortium name="The Broad Institute Genome Sequencing Platform"/>
            <person name="Earl A."/>
            <person name="Ward D."/>
            <person name="Feldgarden M."/>
            <person name="Gevers D."/>
            <person name="Saerens B."/>
            <person name="Vaneechoutte M."/>
            <person name="Walker B."/>
            <person name="Young S.K."/>
            <person name="Zeng Q."/>
            <person name="Gargeya S."/>
            <person name="Fitzgerald M."/>
            <person name="Haas B."/>
            <person name="Abouelleil A."/>
            <person name="Alvarado L."/>
            <person name="Arachchi H.M."/>
            <person name="Berlin A."/>
            <person name="Chapman S.B."/>
            <person name="Goldberg J."/>
            <person name="Griggs A."/>
            <person name="Gujja S."/>
            <person name="Hansen M."/>
            <person name="Howarth C."/>
            <person name="Imamovic A."/>
            <person name="Larimer J."/>
            <person name="McCowen C."/>
            <person name="Montmayeur A."/>
            <person name="Murphy C."/>
            <person name="Neiman D."/>
            <person name="Pearson M."/>
            <person name="Priest M."/>
            <person name="Roberts A."/>
            <person name="Saif S."/>
            <person name="Shea T."/>
            <person name="Sisk P."/>
            <person name="Sykes S."/>
            <person name="Wortman J."/>
            <person name="Nusbaum C."/>
            <person name="Birren B."/>
        </authorList>
    </citation>
    <scope>NUCLEOTIDE SEQUENCE [LARGE SCALE GENOMIC DNA]</scope>
    <source>
        <strain evidence="2 3">ACS-216-V-Col6b</strain>
    </source>
</reference>
<name>K9D6Q0_9FIRM</name>
<dbReference type="InterPro" id="IPR010093">
    <property type="entry name" value="SinI_DNA-bd"/>
</dbReference>
<keyword evidence="3" id="KW-1185">Reference proteome</keyword>
<dbReference type="SUPFAM" id="SSF46955">
    <property type="entry name" value="Putative DNA-binding domain"/>
    <property type="match status" value="1"/>
</dbReference>
<dbReference type="RefSeq" id="WP_006555558.1">
    <property type="nucleotide sequence ID" value="NZ_JH992936.1"/>
</dbReference>
<dbReference type="GO" id="GO:0003677">
    <property type="term" value="F:DNA binding"/>
    <property type="evidence" value="ECO:0007669"/>
    <property type="project" value="InterPro"/>
</dbReference>
<dbReference type="OrthoDB" id="515428at2"/>
<dbReference type="EMBL" id="AHAF01000003">
    <property type="protein sequence ID" value="EKU78861.1"/>
    <property type="molecule type" value="Genomic_DNA"/>
</dbReference>
<dbReference type="AlphaFoldDB" id="K9D6Q0"/>
<protein>
    <submittedName>
        <fullName evidence="2">Excisionase family DNA binding domain-containing protein</fullName>
    </submittedName>
</protein>
<feature type="domain" description="Helix-turn-helix" evidence="1">
    <location>
        <begin position="7"/>
        <end position="53"/>
    </location>
</feature>
<proteinExistence type="predicted"/>
<dbReference type="Pfam" id="PF12728">
    <property type="entry name" value="HTH_17"/>
    <property type="match status" value="1"/>
</dbReference>
<dbReference type="PATRIC" id="fig|883156.3.peg.642"/>
<dbReference type="STRING" id="883156.HMPREF9282_00658"/>
<accession>K9D6Q0</accession>
<evidence type="ECO:0000313" key="3">
    <source>
        <dbReference type="Proteomes" id="UP000009891"/>
    </source>
</evidence>
<evidence type="ECO:0000313" key="2">
    <source>
        <dbReference type="EMBL" id="EKU78861.1"/>
    </source>
</evidence>
<dbReference type="NCBIfam" id="TIGR01764">
    <property type="entry name" value="excise"/>
    <property type="match status" value="1"/>
</dbReference>
<dbReference type="InterPro" id="IPR009061">
    <property type="entry name" value="DNA-bd_dom_put_sf"/>
</dbReference>
<dbReference type="InterPro" id="IPR041657">
    <property type="entry name" value="HTH_17"/>
</dbReference>
<dbReference type="HOGENOM" id="CLU_140176_10_2_9"/>
<sequence>MSDEIKVYTVKEVCEILKISRTTLYKMVDDGILTGVRIGKHLRFTHEELNQLIYGKEENRH</sequence>
<comment type="caution">
    <text evidence="2">The sequence shown here is derived from an EMBL/GenBank/DDBJ whole genome shotgun (WGS) entry which is preliminary data.</text>
</comment>